<keyword evidence="2" id="KW-0547">Nucleotide-binding</keyword>
<dbReference type="GO" id="GO:0005886">
    <property type="term" value="C:plasma membrane"/>
    <property type="evidence" value="ECO:0007669"/>
    <property type="project" value="TreeGrafter"/>
</dbReference>
<evidence type="ECO:0000256" key="1">
    <source>
        <dbReference type="ARBA" id="ARBA00022448"/>
    </source>
</evidence>
<dbReference type="Gene3D" id="3.40.50.300">
    <property type="entry name" value="P-loop containing nucleotide triphosphate hydrolases"/>
    <property type="match status" value="1"/>
</dbReference>
<evidence type="ECO:0000313" key="6">
    <source>
        <dbReference type="Proteomes" id="UP000179106"/>
    </source>
</evidence>
<dbReference type="SMART" id="SM00382">
    <property type="entry name" value="AAA"/>
    <property type="match status" value="1"/>
</dbReference>
<dbReference type="STRING" id="1802126.A3B25_00625"/>
<evidence type="ECO:0000313" key="5">
    <source>
        <dbReference type="EMBL" id="OGZ53593.1"/>
    </source>
</evidence>
<dbReference type="PROSITE" id="PS00211">
    <property type="entry name" value="ABC_TRANSPORTER_1"/>
    <property type="match status" value="1"/>
</dbReference>
<proteinExistence type="predicted"/>
<dbReference type="InterPro" id="IPR027417">
    <property type="entry name" value="P-loop_NTPase"/>
</dbReference>
<name>A0A1G2GTR2_9BACT</name>
<dbReference type="GO" id="GO:0022857">
    <property type="term" value="F:transmembrane transporter activity"/>
    <property type="evidence" value="ECO:0007669"/>
    <property type="project" value="TreeGrafter"/>
</dbReference>
<evidence type="ECO:0000256" key="3">
    <source>
        <dbReference type="ARBA" id="ARBA00022840"/>
    </source>
</evidence>
<keyword evidence="3 5" id="KW-0067">ATP-binding</keyword>
<dbReference type="Proteomes" id="UP000179106">
    <property type="component" value="Unassembled WGS sequence"/>
</dbReference>
<dbReference type="InterPro" id="IPR017871">
    <property type="entry name" value="ABC_transporter-like_CS"/>
</dbReference>
<dbReference type="PANTHER" id="PTHR24220">
    <property type="entry name" value="IMPORT ATP-BINDING PROTEIN"/>
    <property type="match status" value="1"/>
</dbReference>
<dbReference type="SUPFAM" id="SSF52540">
    <property type="entry name" value="P-loop containing nucleoside triphosphate hydrolases"/>
    <property type="match status" value="1"/>
</dbReference>
<dbReference type="InterPro" id="IPR003439">
    <property type="entry name" value="ABC_transporter-like_ATP-bd"/>
</dbReference>
<organism evidence="5 6">
    <name type="scientific">Candidatus Ryanbacteria bacterium RIFCSPLOWO2_01_FULL_48_26</name>
    <dbReference type="NCBI Taxonomy" id="1802126"/>
    <lineage>
        <taxon>Bacteria</taxon>
        <taxon>Candidatus Ryaniibacteriota</taxon>
    </lineage>
</organism>
<dbReference type="GO" id="GO:0005524">
    <property type="term" value="F:ATP binding"/>
    <property type="evidence" value="ECO:0007669"/>
    <property type="project" value="UniProtKB-KW"/>
</dbReference>
<dbReference type="InterPro" id="IPR017911">
    <property type="entry name" value="MacB-like_ATP-bd"/>
</dbReference>
<dbReference type="GO" id="GO:0098796">
    <property type="term" value="C:membrane protein complex"/>
    <property type="evidence" value="ECO:0007669"/>
    <property type="project" value="UniProtKB-ARBA"/>
</dbReference>
<evidence type="ECO:0000256" key="2">
    <source>
        <dbReference type="ARBA" id="ARBA00022741"/>
    </source>
</evidence>
<dbReference type="FunFam" id="3.40.50.300:FF:000032">
    <property type="entry name" value="Export ABC transporter ATP-binding protein"/>
    <property type="match status" value="1"/>
</dbReference>
<dbReference type="InterPro" id="IPR003593">
    <property type="entry name" value="AAA+_ATPase"/>
</dbReference>
<gene>
    <name evidence="5" type="ORF">A3B25_00625</name>
</gene>
<dbReference type="PROSITE" id="PS50893">
    <property type="entry name" value="ABC_TRANSPORTER_2"/>
    <property type="match status" value="1"/>
</dbReference>
<dbReference type="PANTHER" id="PTHR24220:SF86">
    <property type="entry name" value="ABC TRANSPORTER ABCH.1"/>
    <property type="match status" value="1"/>
</dbReference>
<dbReference type="Pfam" id="PF00005">
    <property type="entry name" value="ABC_tran"/>
    <property type="match status" value="1"/>
</dbReference>
<dbReference type="CDD" id="cd03255">
    <property type="entry name" value="ABC_MJ0796_LolCDE_FtsE"/>
    <property type="match status" value="1"/>
</dbReference>
<keyword evidence="1" id="KW-0813">Transport</keyword>
<protein>
    <submittedName>
        <fullName evidence="5">Macrolide ABC transporter ATP-binding protein</fullName>
    </submittedName>
</protein>
<evidence type="ECO:0000259" key="4">
    <source>
        <dbReference type="PROSITE" id="PS50893"/>
    </source>
</evidence>
<dbReference type="GO" id="GO:0016887">
    <property type="term" value="F:ATP hydrolysis activity"/>
    <property type="evidence" value="ECO:0007669"/>
    <property type="project" value="InterPro"/>
</dbReference>
<feature type="domain" description="ABC transporter" evidence="4">
    <location>
        <begin position="2"/>
        <end position="233"/>
    </location>
</feature>
<dbReference type="InterPro" id="IPR015854">
    <property type="entry name" value="ABC_transpr_LolD-like"/>
</dbReference>
<sequence>MISIRNLEKTYGDDGTKTQALVDITLDIRKGEFVSIMGPSGSGKSTLLHVLSFLDRPTSGSYVFSGEKTEELKDIDLARIRNKEIGFVFQSFNLLSHSSVYENVELPLIYSPNVPPEKRKGLVTSAIQSVGLTEKTNVEAGKLSGGQKQRVAIARALVTNPNVIFADEPTGNLDSKSGAQIMEILDGLHASGRTIILVTHETYTAEFANRLIELKDGRIITDKPITKGDRKFFK</sequence>
<reference evidence="5 6" key="1">
    <citation type="journal article" date="2016" name="Nat. Commun.">
        <title>Thousands of microbial genomes shed light on interconnected biogeochemical processes in an aquifer system.</title>
        <authorList>
            <person name="Anantharaman K."/>
            <person name="Brown C.T."/>
            <person name="Hug L.A."/>
            <person name="Sharon I."/>
            <person name="Castelle C.J."/>
            <person name="Probst A.J."/>
            <person name="Thomas B.C."/>
            <person name="Singh A."/>
            <person name="Wilkins M.J."/>
            <person name="Karaoz U."/>
            <person name="Brodie E.L."/>
            <person name="Williams K.H."/>
            <person name="Hubbard S.S."/>
            <person name="Banfield J.F."/>
        </authorList>
    </citation>
    <scope>NUCLEOTIDE SEQUENCE [LARGE SCALE GENOMIC DNA]</scope>
</reference>
<dbReference type="AlphaFoldDB" id="A0A1G2GTR2"/>
<accession>A0A1G2GTR2</accession>
<dbReference type="EMBL" id="MHNW01000015">
    <property type="protein sequence ID" value="OGZ53593.1"/>
    <property type="molecule type" value="Genomic_DNA"/>
</dbReference>
<comment type="caution">
    <text evidence="5">The sequence shown here is derived from an EMBL/GenBank/DDBJ whole genome shotgun (WGS) entry which is preliminary data.</text>
</comment>